<dbReference type="Pfam" id="PF21540">
    <property type="entry name" value="Choline_bind_4"/>
    <property type="match status" value="2"/>
</dbReference>
<proteinExistence type="predicted"/>
<reference evidence="1" key="1">
    <citation type="journal article" date="2013" name="Environ. Microbiol.">
        <title>Microbiota from the distal guts of lean and obese adolescents exhibit partial functional redundancy besides clear differences in community structure.</title>
        <authorList>
            <person name="Ferrer M."/>
            <person name="Ruiz A."/>
            <person name="Lanza F."/>
            <person name="Haange S.B."/>
            <person name="Oberbach A."/>
            <person name="Till H."/>
            <person name="Bargiela R."/>
            <person name="Campoy C."/>
            <person name="Segura M.T."/>
            <person name="Richter M."/>
            <person name="von Bergen M."/>
            <person name="Seifert J."/>
            <person name="Suarez A."/>
        </authorList>
    </citation>
    <scope>NUCLEOTIDE SEQUENCE</scope>
</reference>
<name>K1RKM8_9ZZZZ</name>
<feature type="non-terminal residue" evidence="1">
    <location>
        <position position="71"/>
    </location>
</feature>
<evidence type="ECO:0000313" key="1">
    <source>
        <dbReference type="EMBL" id="EKC49162.1"/>
    </source>
</evidence>
<dbReference type="InterPro" id="IPR048713">
    <property type="entry name" value="Choline_bind_rpt"/>
</dbReference>
<gene>
    <name evidence="1" type="ORF">OBE_14787</name>
</gene>
<dbReference type="AlphaFoldDB" id="K1RKM8"/>
<accession>K1RKM8</accession>
<sequence>MAVILLLFTSAFASSAADDGLKNVDGKWIYVKDGVKDTSFTSLVKYYNTWYYVENGELNWSFTGLTDYYGT</sequence>
<protein>
    <submittedName>
        <fullName evidence="1">Secreted protein</fullName>
    </submittedName>
</protein>
<organism evidence="1">
    <name type="scientific">human gut metagenome</name>
    <dbReference type="NCBI Taxonomy" id="408170"/>
    <lineage>
        <taxon>unclassified sequences</taxon>
        <taxon>metagenomes</taxon>
        <taxon>organismal metagenomes</taxon>
    </lineage>
</organism>
<dbReference type="EMBL" id="AJWZ01010199">
    <property type="protein sequence ID" value="EKC49162.1"/>
    <property type="molecule type" value="Genomic_DNA"/>
</dbReference>
<comment type="caution">
    <text evidence="1">The sequence shown here is derived from an EMBL/GenBank/DDBJ whole genome shotgun (WGS) entry which is preliminary data.</text>
</comment>